<dbReference type="Pfam" id="PF17966">
    <property type="entry name" value="Muc_B2"/>
    <property type="match status" value="1"/>
</dbReference>
<dbReference type="InterPro" id="IPR041495">
    <property type="entry name" value="Mub_B2"/>
</dbReference>
<feature type="transmembrane region" description="Helical" evidence="2">
    <location>
        <begin position="133"/>
        <end position="152"/>
    </location>
</feature>
<name>A0A4V2MTY1_9BIFI</name>
<comment type="caution">
    <text evidence="4">The sequence shown here is derived from an EMBL/GenBank/DDBJ whole genome shotgun (WGS) entry which is preliminary data.</text>
</comment>
<keyword evidence="2" id="KW-1133">Transmembrane helix</keyword>
<dbReference type="EMBL" id="RXLP01000019">
    <property type="protein sequence ID" value="TCD54239.1"/>
    <property type="molecule type" value="Genomic_DNA"/>
</dbReference>
<evidence type="ECO:0000256" key="2">
    <source>
        <dbReference type="SAM" id="Phobius"/>
    </source>
</evidence>
<dbReference type="Proteomes" id="UP000291289">
    <property type="component" value="Unassembled WGS sequence"/>
</dbReference>
<protein>
    <recommendedName>
        <fullName evidence="3">Mub B2-like domain-containing protein</fullName>
    </recommendedName>
</protein>
<feature type="domain" description="Mub B2-like" evidence="3">
    <location>
        <begin position="10"/>
        <end position="104"/>
    </location>
</feature>
<sequence>MPYDQAVEDVPESKIITRTIQYQDKDNGRVVSREMKQTVTLTRTNVRNKVTGAITYGTWTTGTFDAVDSPAINGYGDPDKATIDEAEVTADSVDETIIVLYEANKPQTPSNDTSDTQSTQRPALAHTGASVDVIAVVVAIILATGMGAMVAARMRWNRRK</sequence>
<evidence type="ECO:0000256" key="1">
    <source>
        <dbReference type="SAM" id="MobiDB-lite"/>
    </source>
</evidence>
<dbReference type="OrthoDB" id="2206015at2"/>
<dbReference type="RefSeq" id="WP_131283888.1">
    <property type="nucleotide sequence ID" value="NZ_RXLP01000019.1"/>
</dbReference>
<feature type="region of interest" description="Disordered" evidence="1">
    <location>
        <begin position="103"/>
        <end position="123"/>
    </location>
</feature>
<accession>A0A4V2MTY1</accession>
<evidence type="ECO:0000313" key="5">
    <source>
        <dbReference type="Proteomes" id="UP000291289"/>
    </source>
</evidence>
<keyword evidence="5" id="KW-1185">Reference proteome</keyword>
<keyword evidence="2" id="KW-0472">Membrane</keyword>
<dbReference type="Gene3D" id="2.60.40.4300">
    <property type="match status" value="1"/>
</dbReference>
<evidence type="ECO:0000259" key="3">
    <source>
        <dbReference type="Pfam" id="PF17966"/>
    </source>
</evidence>
<reference evidence="4 5" key="1">
    <citation type="submission" date="2018-12" db="EMBL/GenBank/DDBJ databases">
        <title>Alloscrdovia theropitheci sp. nov: a novel taxon from the feces of the bleeding-herat monkey (Theropithecus geleda).</title>
        <authorList>
            <person name="Modesto M."/>
        </authorList>
    </citation>
    <scope>NUCLEOTIDE SEQUENCE [LARGE SCALE GENOMIC DNA]</scope>
    <source>
        <strain evidence="4 5">GLDI4/2</strain>
    </source>
</reference>
<keyword evidence="2" id="KW-0812">Transmembrane</keyword>
<gene>
    <name evidence="4" type="ORF">EJ419_04155</name>
</gene>
<feature type="compositionally biased region" description="Polar residues" evidence="1">
    <location>
        <begin position="105"/>
        <end position="121"/>
    </location>
</feature>
<organism evidence="4 5">
    <name type="scientific">Alloscardovia theropitheci</name>
    <dbReference type="NCBI Taxonomy" id="2496842"/>
    <lineage>
        <taxon>Bacteria</taxon>
        <taxon>Bacillati</taxon>
        <taxon>Actinomycetota</taxon>
        <taxon>Actinomycetes</taxon>
        <taxon>Bifidobacteriales</taxon>
        <taxon>Bifidobacteriaceae</taxon>
        <taxon>Alloscardovia</taxon>
    </lineage>
</organism>
<proteinExistence type="predicted"/>
<dbReference type="AlphaFoldDB" id="A0A4V2MTY1"/>
<evidence type="ECO:0000313" key="4">
    <source>
        <dbReference type="EMBL" id="TCD54239.1"/>
    </source>
</evidence>